<evidence type="ECO:0000313" key="3">
    <source>
        <dbReference type="Proteomes" id="UP000546252"/>
    </source>
</evidence>
<dbReference type="EMBL" id="JACJIH010000001">
    <property type="protein sequence ID" value="MBA8922334.1"/>
    <property type="molecule type" value="Genomic_DNA"/>
</dbReference>
<feature type="compositionally biased region" description="Polar residues" evidence="1">
    <location>
        <begin position="1"/>
        <end position="10"/>
    </location>
</feature>
<accession>A0A839FZ41</accession>
<protein>
    <submittedName>
        <fullName evidence="2">Uncharacterized protein</fullName>
    </submittedName>
</protein>
<dbReference type="RefSeq" id="WP_182495837.1">
    <property type="nucleotide sequence ID" value="NZ_BAAAKT010000004.1"/>
</dbReference>
<comment type="caution">
    <text evidence="2">The sequence shown here is derived from an EMBL/GenBank/DDBJ whole genome shotgun (WGS) entry which is preliminary data.</text>
</comment>
<proteinExistence type="predicted"/>
<organism evidence="2 3">
    <name type="scientific">Nesterenkonia jeotgali</name>
    <dbReference type="NCBI Taxonomy" id="317018"/>
    <lineage>
        <taxon>Bacteria</taxon>
        <taxon>Bacillati</taxon>
        <taxon>Actinomycetota</taxon>
        <taxon>Actinomycetes</taxon>
        <taxon>Micrococcales</taxon>
        <taxon>Micrococcaceae</taxon>
        <taxon>Nesterenkonia</taxon>
    </lineage>
</organism>
<sequence length="51" mass="5418">MTGNPKNQDASGKGPSRSIEEKSLVGSAFTSQSEPFKNLSTTEEVDQGDDD</sequence>
<dbReference type="Proteomes" id="UP000546252">
    <property type="component" value="Unassembled WGS sequence"/>
</dbReference>
<feature type="region of interest" description="Disordered" evidence="1">
    <location>
        <begin position="1"/>
        <end position="51"/>
    </location>
</feature>
<evidence type="ECO:0000313" key="2">
    <source>
        <dbReference type="EMBL" id="MBA8922334.1"/>
    </source>
</evidence>
<dbReference type="AlphaFoldDB" id="A0A839FZ41"/>
<evidence type="ECO:0000256" key="1">
    <source>
        <dbReference type="SAM" id="MobiDB-lite"/>
    </source>
</evidence>
<feature type="compositionally biased region" description="Polar residues" evidence="1">
    <location>
        <begin position="28"/>
        <end position="42"/>
    </location>
</feature>
<reference evidence="2 3" key="1">
    <citation type="submission" date="2020-08" db="EMBL/GenBank/DDBJ databases">
        <title>Sequencing the genomes of 1000 actinobacteria strains.</title>
        <authorList>
            <person name="Klenk H.-P."/>
        </authorList>
    </citation>
    <scope>NUCLEOTIDE SEQUENCE [LARGE SCALE GENOMIC DNA]</scope>
    <source>
        <strain evidence="2 3">DSM 19081</strain>
    </source>
</reference>
<gene>
    <name evidence="2" type="ORF">HNR24_002267</name>
</gene>
<name>A0A839FZ41_9MICC</name>